<keyword evidence="3" id="KW-1185">Reference proteome</keyword>
<dbReference type="AlphaFoldDB" id="A0A9P9BT31"/>
<evidence type="ECO:0008006" key="4">
    <source>
        <dbReference type="Google" id="ProtNLM"/>
    </source>
</evidence>
<accession>A0A9P9BT31</accession>
<proteinExistence type="predicted"/>
<protein>
    <recommendedName>
        <fullName evidence="4">Secreted protein</fullName>
    </recommendedName>
</protein>
<feature type="chain" id="PRO_5040215576" description="Secreted protein" evidence="1">
    <location>
        <begin position="16"/>
        <end position="76"/>
    </location>
</feature>
<dbReference type="GeneID" id="70183813"/>
<name>A0A9P9BT31_9PEZI</name>
<gene>
    <name evidence="2" type="ORF">B0I36DRAFT_325748</name>
</gene>
<comment type="caution">
    <text evidence="2">The sequence shown here is derived from an EMBL/GenBank/DDBJ whole genome shotgun (WGS) entry which is preliminary data.</text>
</comment>
<sequence length="76" mass="8854">MYLNLLFLFLGKGRASHGKHTDAGIGAPNDASTTNIFCPRDMWCLLFFMTRDLLARCAQYLPRYIRRALVDWLRME</sequence>
<dbReference type="Proteomes" id="UP000756346">
    <property type="component" value="Unassembled WGS sequence"/>
</dbReference>
<organism evidence="2 3">
    <name type="scientific">Microdochium trichocladiopsis</name>
    <dbReference type="NCBI Taxonomy" id="1682393"/>
    <lineage>
        <taxon>Eukaryota</taxon>
        <taxon>Fungi</taxon>
        <taxon>Dikarya</taxon>
        <taxon>Ascomycota</taxon>
        <taxon>Pezizomycotina</taxon>
        <taxon>Sordariomycetes</taxon>
        <taxon>Xylariomycetidae</taxon>
        <taxon>Xylariales</taxon>
        <taxon>Microdochiaceae</taxon>
        <taxon>Microdochium</taxon>
    </lineage>
</organism>
<reference evidence="2" key="1">
    <citation type="journal article" date="2021" name="Nat. Commun.">
        <title>Genetic determinants of endophytism in the Arabidopsis root mycobiome.</title>
        <authorList>
            <person name="Mesny F."/>
            <person name="Miyauchi S."/>
            <person name="Thiergart T."/>
            <person name="Pickel B."/>
            <person name="Atanasova L."/>
            <person name="Karlsson M."/>
            <person name="Huettel B."/>
            <person name="Barry K.W."/>
            <person name="Haridas S."/>
            <person name="Chen C."/>
            <person name="Bauer D."/>
            <person name="Andreopoulos W."/>
            <person name="Pangilinan J."/>
            <person name="LaButti K."/>
            <person name="Riley R."/>
            <person name="Lipzen A."/>
            <person name="Clum A."/>
            <person name="Drula E."/>
            <person name="Henrissat B."/>
            <person name="Kohler A."/>
            <person name="Grigoriev I.V."/>
            <person name="Martin F.M."/>
            <person name="Hacquard S."/>
        </authorList>
    </citation>
    <scope>NUCLEOTIDE SEQUENCE</scope>
    <source>
        <strain evidence="2">MPI-CAGE-CH-0230</strain>
    </source>
</reference>
<dbReference type="RefSeq" id="XP_046011714.1">
    <property type="nucleotide sequence ID" value="XM_046154267.1"/>
</dbReference>
<feature type="signal peptide" evidence="1">
    <location>
        <begin position="1"/>
        <end position="15"/>
    </location>
</feature>
<dbReference type="EMBL" id="JAGTJQ010000006">
    <property type="protein sequence ID" value="KAH7029426.1"/>
    <property type="molecule type" value="Genomic_DNA"/>
</dbReference>
<evidence type="ECO:0000313" key="3">
    <source>
        <dbReference type="Proteomes" id="UP000756346"/>
    </source>
</evidence>
<keyword evidence="1" id="KW-0732">Signal</keyword>
<evidence type="ECO:0000256" key="1">
    <source>
        <dbReference type="SAM" id="SignalP"/>
    </source>
</evidence>
<evidence type="ECO:0000313" key="2">
    <source>
        <dbReference type="EMBL" id="KAH7029426.1"/>
    </source>
</evidence>